<keyword evidence="1" id="KW-0812">Transmembrane</keyword>
<dbReference type="Proteomes" id="UP001231370">
    <property type="component" value="Unassembled WGS sequence"/>
</dbReference>
<proteinExistence type="predicted"/>
<feature type="transmembrane region" description="Helical" evidence="1">
    <location>
        <begin position="7"/>
        <end position="29"/>
    </location>
</feature>
<keyword evidence="3" id="KW-1185">Reference proteome</keyword>
<comment type="caution">
    <text evidence="2">The sequence shown here is derived from an EMBL/GenBank/DDBJ whole genome shotgun (WGS) entry which is preliminary data.</text>
</comment>
<sequence length="366" mass="41955">MKPYRSFIYIFLAVAGCGSSLVIGFNALIDPFGVTNSPRIHGINQSKPETINNTRLYKAIDLTRQDAKTIFLGASRLEEALNPDSPALAEYQPVYNLAMQGGTFYEQRRYLEHAIATQNNLEVVIFGIDLWLLALPESTQLGFDENRIGKHHLRLLEFLQTHLSWNTFNKSLETLGKNRQKPDTIYYHPNGLRDVGYIDIKFTHWLPFIVNKKKNDIVPETLENIRIIRDLCQEHGLNLRVFITPPHAIQFEGATIAAGESKIEDRKREIVKIMPVWDFSGYNSVTTEPLSSEMTQYRDSSHFTIPVGDLILNRILQHNEDTVPNDFGVLINSNNIEEHLGLIRGDREVWRKNNPDAIELIQTFKR</sequence>
<name>A0ABT7BS34_9CYAN</name>
<organism evidence="2 3">
    <name type="scientific">Roseofilum halophilum BLCC-M91</name>
    <dbReference type="NCBI Taxonomy" id="3022259"/>
    <lineage>
        <taxon>Bacteria</taxon>
        <taxon>Bacillati</taxon>
        <taxon>Cyanobacteriota</taxon>
        <taxon>Cyanophyceae</taxon>
        <taxon>Desertifilales</taxon>
        <taxon>Desertifilaceae</taxon>
        <taxon>Roseofilum</taxon>
        <taxon>Roseofilum halophilum</taxon>
    </lineage>
</organism>
<dbReference type="RefSeq" id="WP_283764609.1">
    <property type="nucleotide sequence ID" value="NZ_JAQPOK010000160.1"/>
</dbReference>
<gene>
    <name evidence="2" type="ORF">PJF56_20825</name>
</gene>
<keyword evidence="1" id="KW-1133">Transmembrane helix</keyword>
<evidence type="ECO:0000256" key="1">
    <source>
        <dbReference type="SAM" id="Phobius"/>
    </source>
</evidence>
<keyword evidence="1" id="KW-0472">Membrane</keyword>
<reference evidence="2 3" key="1">
    <citation type="submission" date="2023-01" db="EMBL/GenBank/DDBJ databases">
        <title>Novel diversity within Roseofilum (Cyanobacteria; Desertifilaceae) from marine benthic mats with descriptions of four novel species.</title>
        <authorList>
            <person name="Wang Y."/>
            <person name="Berthold D.E."/>
            <person name="Hu J."/>
            <person name="Lefler F.W."/>
            <person name="Laughinghouse H.D. IV."/>
        </authorList>
    </citation>
    <scope>NUCLEOTIDE SEQUENCE [LARGE SCALE GENOMIC DNA]</scope>
    <source>
        <strain evidence="2 3">BLCC-M91</strain>
    </source>
</reference>
<dbReference type="PROSITE" id="PS51257">
    <property type="entry name" value="PROKAR_LIPOPROTEIN"/>
    <property type="match status" value="1"/>
</dbReference>
<protein>
    <recommendedName>
        <fullName evidence="4">AlgX/AlgJ SGNH hydrolase-like domain-containing protein</fullName>
    </recommendedName>
</protein>
<evidence type="ECO:0000313" key="3">
    <source>
        <dbReference type="Proteomes" id="UP001231370"/>
    </source>
</evidence>
<accession>A0ABT7BS34</accession>
<evidence type="ECO:0000313" key="2">
    <source>
        <dbReference type="EMBL" id="MDJ1181311.1"/>
    </source>
</evidence>
<dbReference type="EMBL" id="JAQPOK010000160">
    <property type="protein sequence ID" value="MDJ1181311.1"/>
    <property type="molecule type" value="Genomic_DNA"/>
</dbReference>
<evidence type="ECO:0008006" key="4">
    <source>
        <dbReference type="Google" id="ProtNLM"/>
    </source>
</evidence>